<dbReference type="InterPro" id="IPR021109">
    <property type="entry name" value="Peptidase_aspartic_dom_sf"/>
</dbReference>
<protein>
    <submittedName>
        <fullName evidence="5">Uncharacterized protein</fullName>
    </submittedName>
</protein>
<evidence type="ECO:0000313" key="6">
    <source>
        <dbReference type="Proteomes" id="UP000595140"/>
    </source>
</evidence>
<dbReference type="PANTHER" id="PTHR48475:SF2">
    <property type="entry name" value="RIBONUCLEASE H"/>
    <property type="match status" value="1"/>
</dbReference>
<keyword evidence="1" id="KW-0175">Coiled coil</keyword>
<feature type="domain" description="Integrase catalytic" evidence="4">
    <location>
        <begin position="1113"/>
        <end position="1272"/>
    </location>
</feature>
<dbReference type="EMBL" id="OOIL02001315">
    <property type="protein sequence ID" value="VFQ74035.1"/>
    <property type="molecule type" value="Genomic_DNA"/>
</dbReference>
<feature type="region of interest" description="Disordered" evidence="2">
    <location>
        <begin position="415"/>
        <end position="458"/>
    </location>
</feature>
<dbReference type="Gene3D" id="2.40.70.10">
    <property type="entry name" value="Acid Proteases"/>
    <property type="match status" value="1"/>
</dbReference>
<evidence type="ECO:0000256" key="1">
    <source>
        <dbReference type="SAM" id="Coils"/>
    </source>
</evidence>
<feature type="compositionally biased region" description="Polar residues" evidence="2">
    <location>
        <begin position="1516"/>
        <end position="1533"/>
    </location>
</feature>
<dbReference type="InterPro" id="IPR005162">
    <property type="entry name" value="Retrotrans_gag_dom"/>
</dbReference>
<gene>
    <name evidence="5" type="ORF">CCAM_LOCUS15811</name>
</gene>
<keyword evidence="6" id="KW-1185">Reference proteome</keyword>
<dbReference type="Pfam" id="PF00665">
    <property type="entry name" value="rve"/>
    <property type="match status" value="1"/>
</dbReference>
<evidence type="ECO:0000256" key="2">
    <source>
        <dbReference type="SAM" id="MobiDB-lite"/>
    </source>
</evidence>
<dbReference type="Pfam" id="PF17921">
    <property type="entry name" value="Integrase_H2C2"/>
    <property type="match status" value="1"/>
</dbReference>
<evidence type="ECO:0000259" key="3">
    <source>
        <dbReference type="PROSITE" id="PS50879"/>
    </source>
</evidence>
<dbReference type="CDD" id="cd00303">
    <property type="entry name" value="retropepsin_like"/>
    <property type="match status" value="1"/>
</dbReference>
<dbReference type="SUPFAM" id="SSF53098">
    <property type="entry name" value="Ribonuclease H-like"/>
    <property type="match status" value="2"/>
</dbReference>
<dbReference type="Pfam" id="PF13650">
    <property type="entry name" value="Asp_protease_2"/>
    <property type="match status" value="1"/>
</dbReference>
<dbReference type="SUPFAM" id="SSF50630">
    <property type="entry name" value="Acid proteases"/>
    <property type="match status" value="1"/>
</dbReference>
<dbReference type="Gene3D" id="3.30.420.10">
    <property type="entry name" value="Ribonuclease H-like superfamily/Ribonuclease H"/>
    <property type="match status" value="2"/>
</dbReference>
<evidence type="ECO:0000313" key="5">
    <source>
        <dbReference type="EMBL" id="VFQ74035.1"/>
    </source>
</evidence>
<organism evidence="5 6">
    <name type="scientific">Cuscuta campestris</name>
    <dbReference type="NCBI Taxonomy" id="132261"/>
    <lineage>
        <taxon>Eukaryota</taxon>
        <taxon>Viridiplantae</taxon>
        <taxon>Streptophyta</taxon>
        <taxon>Embryophyta</taxon>
        <taxon>Tracheophyta</taxon>
        <taxon>Spermatophyta</taxon>
        <taxon>Magnoliopsida</taxon>
        <taxon>eudicotyledons</taxon>
        <taxon>Gunneridae</taxon>
        <taxon>Pentapetalae</taxon>
        <taxon>asterids</taxon>
        <taxon>lamiids</taxon>
        <taxon>Solanales</taxon>
        <taxon>Convolvulaceae</taxon>
        <taxon>Cuscuteae</taxon>
        <taxon>Cuscuta</taxon>
        <taxon>Cuscuta subgen. Grammica</taxon>
        <taxon>Cuscuta sect. Cleistogrammica</taxon>
    </lineage>
</organism>
<feature type="compositionally biased region" description="Basic and acidic residues" evidence="2">
    <location>
        <begin position="415"/>
        <end position="429"/>
    </location>
</feature>
<feature type="coiled-coil region" evidence="1">
    <location>
        <begin position="1295"/>
        <end position="1322"/>
    </location>
</feature>
<proteinExistence type="predicted"/>
<feature type="region of interest" description="Disordered" evidence="2">
    <location>
        <begin position="495"/>
        <end position="533"/>
    </location>
</feature>
<dbReference type="PROSITE" id="PS50879">
    <property type="entry name" value="RNASE_H_1"/>
    <property type="match status" value="1"/>
</dbReference>
<evidence type="ECO:0000259" key="4">
    <source>
        <dbReference type="PROSITE" id="PS50994"/>
    </source>
</evidence>
<dbReference type="InterPro" id="IPR041588">
    <property type="entry name" value="Integrase_H2C2"/>
</dbReference>
<dbReference type="PANTHER" id="PTHR48475">
    <property type="entry name" value="RIBONUCLEASE H"/>
    <property type="match status" value="1"/>
</dbReference>
<dbReference type="InterPro" id="IPR012337">
    <property type="entry name" value="RNaseH-like_sf"/>
</dbReference>
<feature type="compositionally biased region" description="Basic and acidic residues" evidence="2">
    <location>
        <begin position="514"/>
        <end position="533"/>
    </location>
</feature>
<dbReference type="InterPro" id="IPR001584">
    <property type="entry name" value="Integrase_cat-core"/>
</dbReference>
<feature type="region of interest" description="Disordered" evidence="2">
    <location>
        <begin position="1505"/>
        <end position="1548"/>
    </location>
</feature>
<reference evidence="5 6" key="1">
    <citation type="submission" date="2018-04" db="EMBL/GenBank/DDBJ databases">
        <authorList>
            <person name="Vogel A."/>
        </authorList>
    </citation>
    <scope>NUCLEOTIDE SEQUENCE [LARGE SCALE GENOMIC DNA]</scope>
</reference>
<dbReference type="Proteomes" id="UP000595140">
    <property type="component" value="Unassembled WGS sequence"/>
</dbReference>
<dbReference type="Pfam" id="PF03732">
    <property type="entry name" value="Retrotrans_gag"/>
    <property type="match status" value="1"/>
</dbReference>
<dbReference type="Pfam" id="PF13456">
    <property type="entry name" value="RVT_3"/>
    <property type="match status" value="1"/>
</dbReference>
<dbReference type="InterPro" id="IPR002156">
    <property type="entry name" value="RNaseH_domain"/>
</dbReference>
<accession>A0A484LBX4</accession>
<dbReference type="OrthoDB" id="2919534at2759"/>
<sequence length="1686" mass="190872">MFPGSITTPGGAFTPYPSAWAQFAADLANAQALQGYQQVMAMMQQAGGFMPFAYPGMTPPIMPPPVSTLSTFVPRMIPIRPVNLTGTMNEAAPSNVHEVDEAEQEAARRRKGKAIAKPSKTRDSAFKRLGDKEDGPRKSAKLRLGPEMGRTSAMERLGGSRPTPSRRSRESEMIHLDKEEAESQPRASAYTRLSYDEDDLDRIGRVARKLRALEEKVEEKAGAQKYTLAKSPFSARVHAQKLRRKIKLDVEKFTGKEDPNVHLDTFHNAAQMAGCTDAEECLLFFSSLRGRPVEWFNGLPHGRIGSFEKLAEVFRKKYQDNCIKRKKFTYLNTVGQREKESLTQFLTRSRDEVDKVEEMDDKTAMSLLMNAFRSGDLYTEFCRRPPSSYQEAYNTAWEYAEAEVLNKSKRELEEGYTKVKSDKPKKDDQTGGPKPRATYDGSVHQIRDEKKGEQPKRPWTEKWCTYHQSDSHNTADCRNVKAVLKEMALKGELGEGYATGNKKDPKANTWTRPQGKDQGRRKSGKDNNNPDKEFIEMIVGGPEGGDTASQRKNWARSLHVSVVSLESQGKQARREPITFTDRDLPRTGGDHNDPLVITMDINGADVARVLVDTGSSVNVLYLDAFKKLKLDRSMLKPLQTPLSGFTRASIEAEGQITLPVTLGSGNRTVTKQMRFVVVDIKCVHNAILGRPGINQVRAIISMAHLCMKFYTPNGIGEERGDQKNAWSCYLEAVKKMTRQFEQIELVSQQVDKGEEKARIEPDANTKEIQIDSSNSERKVKIGADLQEELRTEIVQVLTRYKSLFAWSVADMPGIDRSVICHRLSVLEGSRPVRQKKRFLASERRDFVKKEVKDLLQEEELARAITEPWWSMSVDGASGPKGYGGGVVFTTPEGFKVYHALIFNFKLTNNEAEYEALIGGLRLAKTLQITCLRIKSDSSLVVGHINGSSPEHVSKLARIETLEKASNEGLDVILIEEDGQPNPGLVEADDIWMDDLIKYYMTGQFPDHEDRVRKIKLRALRFQMLDGRLYKRAFGGPLLRCLTRAEAERVIAEVHEGVCAAHQMSRTLAQRIILLGYFWPTMNQDCERYVQRCKTCQVFYKFPGRPATYYHPVSNVIPFARFGMDIIGAFPQAQGRKKYVMVAIDYFTKWVEAEAYATITTKQCQRFVWKNIITRFGSPRNIVMDNGPQFRNPGFTKYLEDFGITHNKASVAYPQGNGQVENANRTIMDGIKKRLGEAGTNWLEELPHIIWAYRVTSRRATGETPFVLTYGCEARLPIEAKIMTFREKIYEEKGNEEDHLAELNLLEERRMVAEAKMIEYQQAAKAYHDNKVGPHYFQVGDEVLRRREASKPGGKLAKKWEGPYRVTAILRPGTYKLETMEGRELERGRRNFHLWFDSDSLNWVLQSLPRLISGSTWACVKLDFKRTLEIAVDSDRRGDSIRILEARKEGNRFIHIPFGVHNDGSNQFLKALLCFVERAQCLDKVKGLGEFEAAIGESGTVASLRENESGPVHSSGEIPTQHLNNHELSPNLNNIGVGDPLSDSQSKKDLPQEVIDSLQKCDEKFLNLENHDLRVHLLEGQDLQLGNINQTECSVEISELDLHKHKAYIAQEESPSLYNIQYPQLPRVRLSPFAAEFIPLKPNTYAALFENLEDGIPLKEDDEFDKFEDGNLVLSNNALEDIREERE</sequence>
<dbReference type="InterPro" id="IPR036397">
    <property type="entry name" value="RNaseH_sf"/>
</dbReference>
<feature type="domain" description="RNase H type-1" evidence="3">
    <location>
        <begin position="865"/>
        <end position="996"/>
    </location>
</feature>
<feature type="region of interest" description="Disordered" evidence="2">
    <location>
        <begin position="94"/>
        <end position="171"/>
    </location>
</feature>
<feature type="compositionally biased region" description="Basic and acidic residues" evidence="2">
    <location>
        <begin position="445"/>
        <end position="458"/>
    </location>
</feature>
<dbReference type="GO" id="GO:0015074">
    <property type="term" value="P:DNA integration"/>
    <property type="evidence" value="ECO:0007669"/>
    <property type="project" value="InterPro"/>
</dbReference>
<dbReference type="Gene3D" id="1.10.340.70">
    <property type="match status" value="1"/>
</dbReference>
<dbReference type="GO" id="GO:0003676">
    <property type="term" value="F:nucleic acid binding"/>
    <property type="evidence" value="ECO:0007669"/>
    <property type="project" value="InterPro"/>
</dbReference>
<dbReference type="GO" id="GO:0004523">
    <property type="term" value="F:RNA-DNA hybrid ribonuclease activity"/>
    <property type="evidence" value="ECO:0007669"/>
    <property type="project" value="InterPro"/>
</dbReference>
<feature type="compositionally biased region" description="Basic and acidic residues" evidence="2">
    <location>
        <begin position="120"/>
        <end position="137"/>
    </location>
</feature>
<name>A0A484LBX4_9ASTE</name>
<dbReference type="PROSITE" id="PS50994">
    <property type="entry name" value="INTEGRASE"/>
    <property type="match status" value="1"/>
</dbReference>